<proteinExistence type="predicted"/>
<evidence type="ECO:0000313" key="1">
    <source>
        <dbReference type="EMBL" id="GGR11277.1"/>
    </source>
</evidence>
<gene>
    <name evidence="1" type="ORF">GCM10008957_25000</name>
</gene>
<accession>A0A918F8I5</accession>
<dbReference type="EMBL" id="BMQL01000013">
    <property type="protein sequence ID" value="GGR11277.1"/>
    <property type="molecule type" value="Genomic_DNA"/>
</dbReference>
<dbReference type="Proteomes" id="UP000603865">
    <property type="component" value="Unassembled WGS sequence"/>
</dbReference>
<dbReference type="RefSeq" id="WP_189090846.1">
    <property type="nucleotide sequence ID" value="NZ_BMQL01000013.1"/>
</dbReference>
<protein>
    <submittedName>
        <fullName evidence="1">Uncharacterized protein</fullName>
    </submittedName>
</protein>
<evidence type="ECO:0000313" key="2">
    <source>
        <dbReference type="Proteomes" id="UP000603865"/>
    </source>
</evidence>
<sequence>MNQLVDLLMNLTGGKITVLGVLKLAPVLAPIIADLALDGDPHLSAEHRQVIQEAIHDLEVSGGLA</sequence>
<comment type="caution">
    <text evidence="1">The sequence shown here is derived from an EMBL/GenBank/DDBJ whole genome shotgun (WGS) entry which is preliminary data.</text>
</comment>
<keyword evidence="2" id="KW-1185">Reference proteome</keyword>
<dbReference type="AlphaFoldDB" id="A0A918F8I5"/>
<reference evidence="1" key="1">
    <citation type="journal article" date="2014" name="Int. J. Syst. Evol. Microbiol.">
        <title>Complete genome sequence of Corynebacterium casei LMG S-19264T (=DSM 44701T), isolated from a smear-ripened cheese.</title>
        <authorList>
            <consortium name="US DOE Joint Genome Institute (JGI-PGF)"/>
            <person name="Walter F."/>
            <person name="Albersmeier A."/>
            <person name="Kalinowski J."/>
            <person name="Ruckert C."/>
        </authorList>
    </citation>
    <scope>NUCLEOTIDE SEQUENCE</scope>
    <source>
        <strain evidence="1">JCM 31311</strain>
    </source>
</reference>
<organism evidence="1 2">
    <name type="scientific">Deinococcus ruber</name>
    <dbReference type="NCBI Taxonomy" id="1848197"/>
    <lineage>
        <taxon>Bacteria</taxon>
        <taxon>Thermotogati</taxon>
        <taxon>Deinococcota</taxon>
        <taxon>Deinococci</taxon>
        <taxon>Deinococcales</taxon>
        <taxon>Deinococcaceae</taxon>
        <taxon>Deinococcus</taxon>
    </lineage>
</organism>
<name>A0A918F8I5_9DEIO</name>
<reference evidence="1" key="2">
    <citation type="submission" date="2020-09" db="EMBL/GenBank/DDBJ databases">
        <authorList>
            <person name="Sun Q."/>
            <person name="Ohkuma M."/>
        </authorList>
    </citation>
    <scope>NUCLEOTIDE SEQUENCE</scope>
    <source>
        <strain evidence="1">JCM 31311</strain>
    </source>
</reference>